<sequence length="48" mass="5713">MYRIAWQEKNGFSGHGEYILTLELAQAWLTNLRQSHPEMRHWIEGKSV</sequence>
<organism evidence="1">
    <name type="scientific">viral metagenome</name>
    <dbReference type="NCBI Taxonomy" id="1070528"/>
    <lineage>
        <taxon>unclassified sequences</taxon>
        <taxon>metagenomes</taxon>
        <taxon>organismal metagenomes</taxon>
    </lineage>
</organism>
<reference evidence="1" key="1">
    <citation type="journal article" date="2020" name="Nature">
        <title>Giant virus diversity and host interactions through global metagenomics.</title>
        <authorList>
            <person name="Schulz F."/>
            <person name="Roux S."/>
            <person name="Paez-Espino D."/>
            <person name="Jungbluth S."/>
            <person name="Walsh D.A."/>
            <person name="Denef V.J."/>
            <person name="McMahon K.D."/>
            <person name="Konstantinidis K.T."/>
            <person name="Eloe-Fadrosh E.A."/>
            <person name="Kyrpides N.C."/>
            <person name="Woyke T."/>
        </authorList>
    </citation>
    <scope>NUCLEOTIDE SEQUENCE</scope>
    <source>
        <strain evidence="1">GVMAG-S-3300013286-35</strain>
    </source>
</reference>
<dbReference type="EMBL" id="MN740993">
    <property type="protein sequence ID" value="QHU21946.1"/>
    <property type="molecule type" value="Genomic_DNA"/>
</dbReference>
<name>A0A6C0KXU9_9ZZZZ</name>
<accession>A0A6C0KXU9</accession>
<proteinExistence type="predicted"/>
<dbReference type="AlphaFoldDB" id="A0A6C0KXU9"/>
<evidence type="ECO:0000313" key="1">
    <source>
        <dbReference type="EMBL" id="QHU21946.1"/>
    </source>
</evidence>
<protein>
    <submittedName>
        <fullName evidence="1">Uncharacterized protein</fullName>
    </submittedName>
</protein>